<dbReference type="SMART" id="SM00360">
    <property type="entry name" value="RRM"/>
    <property type="match status" value="1"/>
</dbReference>
<feature type="compositionally biased region" description="Basic and acidic residues" evidence="2">
    <location>
        <begin position="69"/>
        <end position="87"/>
    </location>
</feature>
<dbReference type="InterPro" id="IPR012677">
    <property type="entry name" value="Nucleotide-bd_a/b_plait_sf"/>
</dbReference>
<dbReference type="EMBL" id="JACRDE010000569">
    <property type="protein sequence ID" value="MBI5252130.1"/>
    <property type="molecule type" value="Genomic_DNA"/>
</dbReference>
<dbReference type="InterPro" id="IPR048289">
    <property type="entry name" value="RRM2_NsCP33-like"/>
</dbReference>
<dbReference type="CDD" id="cd21608">
    <property type="entry name" value="RRM2_NsCP33_like"/>
    <property type="match status" value="1"/>
</dbReference>
<dbReference type="Gene3D" id="3.30.70.330">
    <property type="match status" value="1"/>
</dbReference>
<dbReference type="InterPro" id="IPR035979">
    <property type="entry name" value="RBD_domain_sf"/>
</dbReference>
<organism evidence="4 5">
    <name type="scientific">Desulfomonile tiedjei</name>
    <dbReference type="NCBI Taxonomy" id="2358"/>
    <lineage>
        <taxon>Bacteria</taxon>
        <taxon>Pseudomonadati</taxon>
        <taxon>Thermodesulfobacteriota</taxon>
        <taxon>Desulfomonilia</taxon>
        <taxon>Desulfomonilales</taxon>
        <taxon>Desulfomonilaceae</taxon>
        <taxon>Desulfomonile</taxon>
    </lineage>
</organism>
<sequence length="103" mass="11036">MSIKIYVGNLSFDSSEADLKGLFATYGEVESAKVIVDQFTNRSRGFGFIEMSNREEGLKAIQELDSRDLGGRSLKVNEAKPKTDSRGGGRSGGSGGGGGRSRW</sequence>
<proteinExistence type="predicted"/>
<accession>A0A9D6V7Q7</accession>
<reference evidence="4" key="1">
    <citation type="submission" date="2020-07" db="EMBL/GenBank/DDBJ databases">
        <title>Huge and variable diversity of episymbiotic CPR bacteria and DPANN archaea in groundwater ecosystems.</title>
        <authorList>
            <person name="He C.Y."/>
            <person name="Keren R."/>
            <person name="Whittaker M."/>
            <person name="Farag I.F."/>
            <person name="Doudna J."/>
            <person name="Cate J.H.D."/>
            <person name="Banfield J.F."/>
        </authorList>
    </citation>
    <scope>NUCLEOTIDE SEQUENCE</scope>
    <source>
        <strain evidence="4">NC_groundwater_1664_Pr3_B-0.1um_52_9</strain>
    </source>
</reference>
<dbReference type="Proteomes" id="UP000807825">
    <property type="component" value="Unassembled WGS sequence"/>
</dbReference>
<dbReference type="PROSITE" id="PS50102">
    <property type="entry name" value="RRM"/>
    <property type="match status" value="1"/>
</dbReference>
<dbReference type="GO" id="GO:0003723">
    <property type="term" value="F:RNA binding"/>
    <property type="evidence" value="ECO:0007669"/>
    <property type="project" value="UniProtKB-KW"/>
</dbReference>
<keyword evidence="1" id="KW-0694">RNA-binding</keyword>
<comment type="caution">
    <text evidence="4">The sequence shown here is derived from an EMBL/GenBank/DDBJ whole genome shotgun (WGS) entry which is preliminary data.</text>
</comment>
<feature type="compositionally biased region" description="Gly residues" evidence="2">
    <location>
        <begin position="88"/>
        <end position="103"/>
    </location>
</feature>
<feature type="region of interest" description="Disordered" evidence="2">
    <location>
        <begin position="69"/>
        <end position="103"/>
    </location>
</feature>
<gene>
    <name evidence="4" type="ORF">HY912_21760</name>
</gene>
<name>A0A9D6V7Q7_9BACT</name>
<feature type="domain" description="RRM" evidence="3">
    <location>
        <begin position="3"/>
        <end position="81"/>
    </location>
</feature>
<evidence type="ECO:0000256" key="1">
    <source>
        <dbReference type="ARBA" id="ARBA00022884"/>
    </source>
</evidence>
<evidence type="ECO:0000313" key="4">
    <source>
        <dbReference type="EMBL" id="MBI5252130.1"/>
    </source>
</evidence>
<evidence type="ECO:0000256" key="2">
    <source>
        <dbReference type="SAM" id="MobiDB-lite"/>
    </source>
</evidence>
<dbReference type="InterPro" id="IPR000504">
    <property type="entry name" value="RRM_dom"/>
</dbReference>
<protein>
    <submittedName>
        <fullName evidence="4">RNA-binding protein</fullName>
    </submittedName>
</protein>
<evidence type="ECO:0000259" key="3">
    <source>
        <dbReference type="PROSITE" id="PS50102"/>
    </source>
</evidence>
<dbReference type="Pfam" id="PF00076">
    <property type="entry name" value="RRM_1"/>
    <property type="match status" value="1"/>
</dbReference>
<dbReference type="AlphaFoldDB" id="A0A9D6V7Q7"/>
<dbReference type="SUPFAM" id="SSF54928">
    <property type="entry name" value="RNA-binding domain, RBD"/>
    <property type="match status" value="1"/>
</dbReference>
<evidence type="ECO:0000313" key="5">
    <source>
        <dbReference type="Proteomes" id="UP000807825"/>
    </source>
</evidence>
<dbReference type="PANTHER" id="PTHR48027">
    <property type="entry name" value="HETEROGENEOUS NUCLEAR RIBONUCLEOPROTEIN 87F-RELATED"/>
    <property type="match status" value="1"/>
</dbReference>
<dbReference type="InterPro" id="IPR052462">
    <property type="entry name" value="SLIRP/GR-RBP-like"/>
</dbReference>